<organism evidence="4 5">
    <name type="scientific">Paramarasmius palmivorus</name>
    <dbReference type="NCBI Taxonomy" id="297713"/>
    <lineage>
        <taxon>Eukaryota</taxon>
        <taxon>Fungi</taxon>
        <taxon>Dikarya</taxon>
        <taxon>Basidiomycota</taxon>
        <taxon>Agaricomycotina</taxon>
        <taxon>Agaricomycetes</taxon>
        <taxon>Agaricomycetidae</taxon>
        <taxon>Agaricales</taxon>
        <taxon>Marasmiineae</taxon>
        <taxon>Marasmiaceae</taxon>
        <taxon>Paramarasmius</taxon>
    </lineage>
</organism>
<dbReference type="InterPro" id="IPR002364">
    <property type="entry name" value="Quin_OxRdtase/zeta-crystal_CS"/>
</dbReference>
<protein>
    <recommendedName>
        <fullName evidence="3">Enoyl reductase (ER) domain-containing protein</fullName>
    </recommendedName>
</protein>
<evidence type="ECO:0000313" key="4">
    <source>
        <dbReference type="EMBL" id="KAK7025982.1"/>
    </source>
</evidence>
<dbReference type="InterPro" id="IPR050700">
    <property type="entry name" value="YIM1/Zinc_Alcohol_DH_Fams"/>
</dbReference>
<feature type="domain" description="Enoyl reductase (ER)" evidence="3">
    <location>
        <begin position="11"/>
        <end position="335"/>
    </location>
</feature>
<dbReference type="SUPFAM" id="SSF51735">
    <property type="entry name" value="NAD(P)-binding Rossmann-fold domains"/>
    <property type="match status" value="1"/>
</dbReference>
<dbReference type="CDD" id="cd08267">
    <property type="entry name" value="MDR1"/>
    <property type="match status" value="1"/>
</dbReference>
<proteinExistence type="predicted"/>
<dbReference type="InterPro" id="IPR011032">
    <property type="entry name" value="GroES-like_sf"/>
</dbReference>
<dbReference type="GO" id="GO:0005739">
    <property type="term" value="C:mitochondrion"/>
    <property type="evidence" value="ECO:0007669"/>
    <property type="project" value="TreeGrafter"/>
</dbReference>
<dbReference type="SUPFAM" id="SSF50129">
    <property type="entry name" value="GroES-like"/>
    <property type="match status" value="1"/>
</dbReference>
<dbReference type="Gene3D" id="3.40.50.720">
    <property type="entry name" value="NAD(P)-binding Rossmann-like Domain"/>
    <property type="match status" value="1"/>
</dbReference>
<dbReference type="AlphaFoldDB" id="A0AAW0BJD8"/>
<dbReference type="PROSITE" id="PS01162">
    <property type="entry name" value="QOR_ZETA_CRYSTAL"/>
    <property type="match status" value="1"/>
</dbReference>
<evidence type="ECO:0000313" key="5">
    <source>
        <dbReference type="Proteomes" id="UP001383192"/>
    </source>
</evidence>
<gene>
    <name evidence="4" type="ORF">VNI00_015812</name>
</gene>
<dbReference type="Proteomes" id="UP001383192">
    <property type="component" value="Unassembled WGS sequence"/>
</dbReference>
<dbReference type="InterPro" id="IPR013154">
    <property type="entry name" value="ADH-like_N"/>
</dbReference>
<name>A0AAW0BJD8_9AGAR</name>
<evidence type="ECO:0000259" key="3">
    <source>
        <dbReference type="SMART" id="SM00829"/>
    </source>
</evidence>
<dbReference type="InterPro" id="IPR020843">
    <property type="entry name" value="ER"/>
</dbReference>
<accession>A0AAW0BJD8</accession>
<dbReference type="PANTHER" id="PTHR11695:SF294">
    <property type="entry name" value="RETICULON-4-INTERACTING PROTEIN 1, MITOCHONDRIAL"/>
    <property type="match status" value="1"/>
</dbReference>
<sequence length="344" mass="37578">MRAWTHTQAGRPSEVLSFSSAQEPTSSHDTVIVKVQYAALNPGGSIMLQLCPFIFRNRKVPAIPELDFSGIVSSSNTDRFSPGDEVFGSIPVKNHLQEGSGALAEFVGIPSDYIVRKPRRMELKEAAGLGVAGCTAVVLMDSAKLKEGDVVLVNGASGGIGTLVLQMTKAAVGPTGKVVAMCSGDAHMELAISLGADEVIDYREHAPVHEYLATQKYAFDRIIDCYGVQELYSNCDKYLKEGSAFVTVGIAFNEITYTSVLRASFDMIRNMIWPPSRRKYVQVIGVANREALEKLGQMAEDGKLKVMIDTCWRMEEVFKAYERVMSRRAGGKIVVQVGEVANKR</sequence>
<dbReference type="PANTHER" id="PTHR11695">
    <property type="entry name" value="ALCOHOL DEHYDROGENASE RELATED"/>
    <property type="match status" value="1"/>
</dbReference>
<dbReference type="GO" id="GO:0016491">
    <property type="term" value="F:oxidoreductase activity"/>
    <property type="evidence" value="ECO:0007669"/>
    <property type="project" value="UniProtKB-KW"/>
</dbReference>
<dbReference type="GO" id="GO:0008270">
    <property type="term" value="F:zinc ion binding"/>
    <property type="evidence" value="ECO:0007669"/>
    <property type="project" value="InterPro"/>
</dbReference>
<dbReference type="SMART" id="SM00829">
    <property type="entry name" value="PKS_ER"/>
    <property type="match status" value="1"/>
</dbReference>
<dbReference type="Gene3D" id="3.90.180.10">
    <property type="entry name" value="Medium-chain alcohol dehydrogenases, catalytic domain"/>
    <property type="match status" value="1"/>
</dbReference>
<dbReference type="InterPro" id="IPR036291">
    <property type="entry name" value="NAD(P)-bd_dom_sf"/>
</dbReference>
<reference evidence="4 5" key="1">
    <citation type="submission" date="2024-01" db="EMBL/GenBank/DDBJ databases">
        <title>A draft genome for a cacao thread blight-causing isolate of Paramarasmius palmivorus.</title>
        <authorList>
            <person name="Baruah I.K."/>
            <person name="Bukari Y."/>
            <person name="Amoako-Attah I."/>
            <person name="Meinhardt L.W."/>
            <person name="Bailey B.A."/>
            <person name="Cohen S.P."/>
        </authorList>
    </citation>
    <scope>NUCLEOTIDE SEQUENCE [LARGE SCALE GENOMIC DNA]</scope>
    <source>
        <strain evidence="4 5">GH-12</strain>
    </source>
</reference>
<dbReference type="EMBL" id="JAYKXP010000109">
    <property type="protein sequence ID" value="KAK7025982.1"/>
    <property type="molecule type" value="Genomic_DNA"/>
</dbReference>
<dbReference type="Pfam" id="PF08240">
    <property type="entry name" value="ADH_N"/>
    <property type="match status" value="1"/>
</dbReference>
<comment type="caution">
    <text evidence="4">The sequence shown here is derived from an EMBL/GenBank/DDBJ whole genome shotgun (WGS) entry which is preliminary data.</text>
</comment>
<evidence type="ECO:0000256" key="2">
    <source>
        <dbReference type="SAM" id="MobiDB-lite"/>
    </source>
</evidence>
<feature type="region of interest" description="Disordered" evidence="2">
    <location>
        <begin position="1"/>
        <end position="22"/>
    </location>
</feature>
<keyword evidence="5" id="KW-1185">Reference proteome</keyword>
<evidence type="ECO:0000256" key="1">
    <source>
        <dbReference type="ARBA" id="ARBA00023002"/>
    </source>
</evidence>
<keyword evidence="1" id="KW-0560">Oxidoreductase</keyword>
<dbReference type="Pfam" id="PF13602">
    <property type="entry name" value="ADH_zinc_N_2"/>
    <property type="match status" value="1"/>
</dbReference>